<reference evidence="12" key="1">
    <citation type="submission" date="2021-03" db="EMBL/GenBank/DDBJ databases">
        <title>Whole genome sequence of Jiella sp. CQZ9-1.</title>
        <authorList>
            <person name="Tuo L."/>
        </authorList>
    </citation>
    <scope>NUCLEOTIDE SEQUENCE</scope>
    <source>
        <strain evidence="12">CQZ9-1</strain>
    </source>
</reference>
<dbReference type="InterPro" id="IPR011990">
    <property type="entry name" value="TPR-like_helical_dom_sf"/>
</dbReference>
<evidence type="ECO:0000256" key="8">
    <source>
        <dbReference type="ARBA" id="ARBA00024235"/>
    </source>
</evidence>
<evidence type="ECO:0000256" key="1">
    <source>
        <dbReference type="ARBA" id="ARBA00004401"/>
    </source>
</evidence>
<sequence>MSDESFFREVDEELRQDKVKAVWTRFGSWLVGAAVVVVAGTAGYVAYERYQTSQANAAGDRYAQAMKLAEEGKREDAIKALKTIADNGIGAYPALAQLTIGGLEAKAGDPKRAVAAFDAVANNAEAPQDLRDMAALRAGYVLVDHGTLDEVHDRVDRLTGDSQPLRFAAREAIALAAWKAGDGKTAKPLLEKLVTDGETPSDMAGRARILLALINSGATGPNAIPPAKPEPAGATPPASADNGLGVIDLPGLLDTKPGAAKGGGAALPIGTPQMPTSNIGMETTGGAPGAAPAASAGTPAPASPAPIAPSTTAPAPTTSEPSAPAAAPKSGNAPALTRGTDSTSSSSSSDNQSGAAASSGTASPATATPPTDKPAADGQVPPPAATTGAGN</sequence>
<proteinExistence type="inferred from homology"/>
<evidence type="ECO:0000256" key="2">
    <source>
        <dbReference type="ARBA" id="ARBA00022475"/>
    </source>
</evidence>
<dbReference type="Gene3D" id="1.25.40.10">
    <property type="entry name" value="Tetratricopeptide repeat domain"/>
    <property type="match status" value="1"/>
</dbReference>
<organism evidence="12 13">
    <name type="scientific">Jiella flava</name>
    <dbReference type="NCBI Taxonomy" id="2816857"/>
    <lineage>
        <taxon>Bacteria</taxon>
        <taxon>Pseudomonadati</taxon>
        <taxon>Pseudomonadota</taxon>
        <taxon>Alphaproteobacteria</taxon>
        <taxon>Hyphomicrobiales</taxon>
        <taxon>Aurantimonadaceae</taxon>
        <taxon>Jiella</taxon>
    </lineage>
</organism>
<keyword evidence="2" id="KW-1003">Cell membrane</keyword>
<evidence type="ECO:0000259" key="11">
    <source>
        <dbReference type="Pfam" id="PF09976"/>
    </source>
</evidence>
<gene>
    <name evidence="12" type="ORF">J1C48_08495</name>
</gene>
<evidence type="ECO:0000256" key="5">
    <source>
        <dbReference type="ARBA" id="ARBA00023136"/>
    </source>
</evidence>
<comment type="similarity">
    <text evidence="7">Belongs to the YfgM family.</text>
</comment>
<dbReference type="Proteomes" id="UP000664122">
    <property type="component" value="Unassembled WGS sequence"/>
</dbReference>
<dbReference type="RefSeq" id="WP_207257407.1">
    <property type="nucleotide sequence ID" value="NZ_JAFMPP010000006.1"/>
</dbReference>
<keyword evidence="4 10" id="KW-1133">Transmembrane helix</keyword>
<keyword evidence="6" id="KW-0143">Chaperone</keyword>
<keyword evidence="3 10" id="KW-0812">Transmembrane</keyword>
<evidence type="ECO:0000256" key="7">
    <source>
        <dbReference type="ARBA" id="ARBA00024197"/>
    </source>
</evidence>
<accession>A0A939JS54</accession>
<dbReference type="InterPro" id="IPR026039">
    <property type="entry name" value="YfgM"/>
</dbReference>
<dbReference type="PANTHER" id="PTHR38035:SF1">
    <property type="entry name" value="ANCILLARY SECYEG TRANSLOCON SUBUNIT"/>
    <property type="match status" value="1"/>
</dbReference>
<comment type="subcellular location">
    <subcellularLocation>
        <location evidence="1">Cell membrane</location>
        <topology evidence="1">Single-pass type II membrane protein</topology>
    </subcellularLocation>
</comment>
<evidence type="ECO:0000256" key="4">
    <source>
        <dbReference type="ARBA" id="ARBA00022989"/>
    </source>
</evidence>
<feature type="domain" description="Ancillary SecYEG translocon subunit/Cell division coordinator CpoB TPR" evidence="11">
    <location>
        <begin position="20"/>
        <end position="159"/>
    </location>
</feature>
<feature type="compositionally biased region" description="Low complexity" evidence="9">
    <location>
        <begin position="308"/>
        <end position="370"/>
    </location>
</feature>
<evidence type="ECO:0000313" key="13">
    <source>
        <dbReference type="Proteomes" id="UP000664122"/>
    </source>
</evidence>
<feature type="transmembrane region" description="Helical" evidence="10">
    <location>
        <begin position="26"/>
        <end position="47"/>
    </location>
</feature>
<evidence type="ECO:0000313" key="12">
    <source>
        <dbReference type="EMBL" id="MBO0662613.1"/>
    </source>
</evidence>
<feature type="compositionally biased region" description="Low complexity" evidence="9">
    <location>
        <begin position="289"/>
        <end position="300"/>
    </location>
</feature>
<evidence type="ECO:0000256" key="10">
    <source>
        <dbReference type="SAM" id="Phobius"/>
    </source>
</evidence>
<keyword evidence="13" id="KW-1185">Reference proteome</keyword>
<dbReference type="Pfam" id="PF09976">
    <property type="entry name" value="TPR_21"/>
    <property type="match status" value="1"/>
</dbReference>
<name>A0A939JS54_9HYPH</name>
<dbReference type="AlphaFoldDB" id="A0A939JS54"/>
<feature type="region of interest" description="Disordered" evidence="9">
    <location>
        <begin position="221"/>
        <end position="391"/>
    </location>
</feature>
<dbReference type="GO" id="GO:0044877">
    <property type="term" value="F:protein-containing complex binding"/>
    <property type="evidence" value="ECO:0007669"/>
    <property type="project" value="InterPro"/>
</dbReference>
<evidence type="ECO:0000256" key="9">
    <source>
        <dbReference type="SAM" id="MobiDB-lite"/>
    </source>
</evidence>
<dbReference type="GO" id="GO:0005886">
    <property type="term" value="C:plasma membrane"/>
    <property type="evidence" value="ECO:0007669"/>
    <property type="project" value="UniProtKB-SubCell"/>
</dbReference>
<protein>
    <recommendedName>
        <fullName evidence="8">Ancillary SecYEG translocon subunit</fullName>
    </recommendedName>
</protein>
<evidence type="ECO:0000256" key="6">
    <source>
        <dbReference type="ARBA" id="ARBA00023186"/>
    </source>
</evidence>
<keyword evidence="5 10" id="KW-0472">Membrane</keyword>
<evidence type="ECO:0000256" key="3">
    <source>
        <dbReference type="ARBA" id="ARBA00022692"/>
    </source>
</evidence>
<dbReference type="EMBL" id="JAFMPP010000006">
    <property type="protein sequence ID" value="MBO0662613.1"/>
    <property type="molecule type" value="Genomic_DNA"/>
</dbReference>
<comment type="caution">
    <text evidence="12">The sequence shown here is derived from an EMBL/GenBank/DDBJ whole genome shotgun (WGS) entry which is preliminary data.</text>
</comment>
<dbReference type="PANTHER" id="PTHR38035">
    <property type="entry name" value="UPF0070 PROTEIN YFGM"/>
    <property type="match status" value="1"/>
</dbReference>
<dbReference type="InterPro" id="IPR018704">
    <property type="entry name" value="SecYEG/CpoB_TPR"/>
</dbReference>